<dbReference type="eggNOG" id="KOG1745">
    <property type="taxonomic scope" value="Eukaryota"/>
</dbReference>
<protein>
    <submittedName>
        <fullName evidence="10">Histone H3 variant</fullName>
    </submittedName>
</protein>
<dbReference type="InParanoid" id="D2UZL3"/>
<dbReference type="InterPro" id="IPR009072">
    <property type="entry name" value="Histone-fold"/>
</dbReference>
<evidence type="ECO:0000256" key="6">
    <source>
        <dbReference type="ARBA" id="ARBA00023242"/>
    </source>
</evidence>
<comment type="similarity">
    <text evidence="3">Belongs to the histone H3 family.</text>
</comment>
<dbReference type="AlphaFoldDB" id="D2UZL3"/>
<dbReference type="KEGG" id="ngr:NAEGRDRAFT_77936"/>
<comment type="subcellular location">
    <subcellularLocation>
        <location evidence="2">Chromosome</location>
    </subcellularLocation>
    <subcellularLocation>
        <location evidence="1">Nucleus</location>
    </subcellularLocation>
</comment>
<keyword evidence="6" id="KW-0539">Nucleus</keyword>
<accession>D2UZL3</accession>
<dbReference type="Pfam" id="PF00125">
    <property type="entry name" value="Histone"/>
    <property type="match status" value="1"/>
</dbReference>
<dbReference type="EMBL" id="GG738846">
    <property type="protein sequence ID" value="EFC49963.1"/>
    <property type="molecule type" value="Genomic_DNA"/>
</dbReference>
<gene>
    <name evidence="10" type="ORF">NAEGRDRAFT_77936</name>
</gene>
<reference evidence="10 11" key="1">
    <citation type="journal article" date="2010" name="Cell">
        <title>The genome of Naegleria gruberi illuminates early eukaryotic versatility.</title>
        <authorList>
            <person name="Fritz-Laylin L.K."/>
            <person name="Prochnik S.E."/>
            <person name="Ginger M.L."/>
            <person name="Dacks J.B."/>
            <person name="Carpenter M.L."/>
            <person name="Field M.C."/>
            <person name="Kuo A."/>
            <person name="Paredez A."/>
            <person name="Chapman J."/>
            <person name="Pham J."/>
            <person name="Shu S."/>
            <person name="Neupane R."/>
            <person name="Cipriano M."/>
            <person name="Mancuso J."/>
            <person name="Tu H."/>
            <person name="Salamov A."/>
            <person name="Lindquist E."/>
            <person name="Shapiro H."/>
            <person name="Lucas S."/>
            <person name="Grigoriev I.V."/>
            <person name="Cande W.Z."/>
            <person name="Fulton C."/>
            <person name="Rokhsar D.S."/>
            <person name="Dawson S.C."/>
        </authorList>
    </citation>
    <scope>NUCLEOTIDE SEQUENCE [LARGE SCALE GENOMIC DNA]</scope>
    <source>
        <strain evidence="10 11">NEG-M</strain>
    </source>
</reference>
<keyword evidence="7" id="KW-0544">Nucleosome core</keyword>
<sequence>MPPRRRASSDEDDNIRLSGFPQTMTSSQRMQQTRITPTGQLTTASSSRTGAASSSSTTRRPTTASRTTRSSESDDERSSGDDTPPPRTTPSRQKATTTTPARNSAGVQKQKKTTTSKSTARRPPSGPKRRPGEKALAEIRRYQKTTHTLIPKLTFARLVKEISEMVAVNSRLRWQAHAIDAVQTAAEDYLIHLFEDSNLCASHAKRVTIMVKDIQLTRRIRGVAREAVYH</sequence>
<feature type="compositionally biased region" description="Low complexity" evidence="8">
    <location>
        <begin position="22"/>
        <end position="34"/>
    </location>
</feature>
<dbReference type="CDD" id="cd22911">
    <property type="entry name" value="HFD_H3"/>
    <property type="match status" value="1"/>
</dbReference>
<dbReference type="Proteomes" id="UP000006671">
    <property type="component" value="Unassembled WGS sequence"/>
</dbReference>
<dbReference type="SUPFAM" id="SSF47113">
    <property type="entry name" value="Histone-fold"/>
    <property type="match status" value="1"/>
</dbReference>
<dbReference type="PANTHER" id="PTHR45810">
    <property type="entry name" value="HISTONE H3.2"/>
    <property type="match status" value="1"/>
</dbReference>
<keyword evidence="11" id="KW-1185">Reference proteome</keyword>
<dbReference type="SMART" id="SM00428">
    <property type="entry name" value="H3"/>
    <property type="match status" value="1"/>
</dbReference>
<evidence type="ECO:0000256" key="1">
    <source>
        <dbReference type="ARBA" id="ARBA00004123"/>
    </source>
</evidence>
<dbReference type="PRINTS" id="PR00622">
    <property type="entry name" value="HISTONEH3"/>
</dbReference>
<evidence type="ECO:0000256" key="8">
    <source>
        <dbReference type="SAM" id="MobiDB-lite"/>
    </source>
</evidence>
<name>D2UZL3_NAEGR</name>
<dbReference type="GO" id="GO:0030527">
    <property type="term" value="F:structural constituent of chromatin"/>
    <property type="evidence" value="ECO:0007669"/>
    <property type="project" value="InterPro"/>
</dbReference>
<evidence type="ECO:0000256" key="7">
    <source>
        <dbReference type="ARBA" id="ARBA00023269"/>
    </source>
</evidence>
<dbReference type="GeneID" id="8855359"/>
<dbReference type="GO" id="GO:0000786">
    <property type="term" value="C:nucleosome"/>
    <property type="evidence" value="ECO:0007669"/>
    <property type="project" value="UniProtKB-KW"/>
</dbReference>
<dbReference type="FunFam" id="1.10.20.10:FF:000085">
    <property type="entry name" value="Histone H3.2"/>
    <property type="match status" value="1"/>
</dbReference>
<organism evidence="11">
    <name type="scientific">Naegleria gruberi</name>
    <name type="common">Amoeba</name>
    <dbReference type="NCBI Taxonomy" id="5762"/>
    <lineage>
        <taxon>Eukaryota</taxon>
        <taxon>Discoba</taxon>
        <taxon>Heterolobosea</taxon>
        <taxon>Tetramitia</taxon>
        <taxon>Eutetramitia</taxon>
        <taxon>Vahlkampfiidae</taxon>
        <taxon>Naegleria</taxon>
    </lineage>
</organism>
<evidence type="ECO:0000313" key="11">
    <source>
        <dbReference type="Proteomes" id="UP000006671"/>
    </source>
</evidence>
<keyword evidence="5" id="KW-0238">DNA-binding</keyword>
<dbReference type="OrthoDB" id="420022at2759"/>
<dbReference type="STRING" id="5762.D2UZL3"/>
<dbReference type="GO" id="GO:0005634">
    <property type="term" value="C:nucleus"/>
    <property type="evidence" value="ECO:0007669"/>
    <property type="project" value="UniProtKB-SubCell"/>
</dbReference>
<dbReference type="VEuPathDB" id="AmoebaDB:NAEGRDRAFT_77936"/>
<dbReference type="Gene3D" id="1.10.20.10">
    <property type="entry name" value="Histone, subunit A"/>
    <property type="match status" value="1"/>
</dbReference>
<evidence type="ECO:0000313" key="10">
    <source>
        <dbReference type="EMBL" id="EFC49963.1"/>
    </source>
</evidence>
<evidence type="ECO:0000256" key="4">
    <source>
        <dbReference type="ARBA" id="ARBA00022454"/>
    </source>
</evidence>
<dbReference type="InterPro" id="IPR000164">
    <property type="entry name" value="Histone_H3/CENP-A"/>
</dbReference>
<evidence type="ECO:0000256" key="5">
    <source>
        <dbReference type="ARBA" id="ARBA00023125"/>
    </source>
</evidence>
<feature type="domain" description="Core Histone H2A/H2B/H3" evidence="9">
    <location>
        <begin position="131"/>
        <end position="220"/>
    </location>
</feature>
<evidence type="ECO:0000259" key="9">
    <source>
        <dbReference type="Pfam" id="PF00125"/>
    </source>
</evidence>
<evidence type="ECO:0000256" key="2">
    <source>
        <dbReference type="ARBA" id="ARBA00004286"/>
    </source>
</evidence>
<evidence type="ECO:0000256" key="3">
    <source>
        <dbReference type="ARBA" id="ARBA00010343"/>
    </source>
</evidence>
<feature type="region of interest" description="Disordered" evidence="8">
    <location>
        <begin position="1"/>
        <end position="134"/>
    </location>
</feature>
<proteinExistence type="inferred from homology"/>
<dbReference type="RefSeq" id="XP_002682707.1">
    <property type="nucleotide sequence ID" value="XM_002682661.1"/>
</dbReference>
<dbReference type="GO" id="GO:0046982">
    <property type="term" value="F:protein heterodimerization activity"/>
    <property type="evidence" value="ECO:0007669"/>
    <property type="project" value="InterPro"/>
</dbReference>
<dbReference type="GO" id="GO:0003677">
    <property type="term" value="F:DNA binding"/>
    <property type="evidence" value="ECO:0007669"/>
    <property type="project" value="UniProtKB-KW"/>
</dbReference>
<feature type="compositionally biased region" description="Polar residues" evidence="8">
    <location>
        <begin position="91"/>
        <end position="107"/>
    </location>
</feature>
<keyword evidence="4" id="KW-0158">Chromosome</keyword>
<feature type="compositionally biased region" description="Basic and acidic residues" evidence="8">
    <location>
        <begin position="69"/>
        <end position="80"/>
    </location>
</feature>
<feature type="compositionally biased region" description="Low complexity" evidence="8">
    <location>
        <begin position="42"/>
        <end position="68"/>
    </location>
</feature>
<dbReference type="InterPro" id="IPR007125">
    <property type="entry name" value="H2A/H2B/H3"/>
</dbReference>